<accession>A0A437S4W1</accession>
<keyword evidence="2" id="KW-1185">Reference proteome</keyword>
<name>A0A437S4W1_9FIRM</name>
<dbReference type="Proteomes" id="UP000288812">
    <property type="component" value="Unassembled WGS sequence"/>
</dbReference>
<evidence type="ECO:0000313" key="1">
    <source>
        <dbReference type="EMBL" id="RVU54024.1"/>
    </source>
</evidence>
<protein>
    <submittedName>
        <fullName evidence="1">Uncharacterized protein</fullName>
    </submittedName>
</protein>
<gene>
    <name evidence="1" type="ORF">EF514_09630</name>
</gene>
<dbReference type="AlphaFoldDB" id="A0A437S4W1"/>
<proteinExistence type="predicted"/>
<evidence type="ECO:0000313" key="2">
    <source>
        <dbReference type="Proteomes" id="UP000288812"/>
    </source>
</evidence>
<dbReference type="RefSeq" id="WP_127725231.1">
    <property type="nucleotide sequence ID" value="NZ_RLIH01000017.1"/>
</dbReference>
<sequence length="116" mass="13883">MDNKFNFRYKKSVNTKGSYYTDYYRKNGYDIDEITKIKELRVFESVSGFVFGGTHFDILDYRRKKDNQRVLAALRYMSDEKGVIEELYVTEIPNDFKWSIEDYVEALKGYIENSNH</sequence>
<organism evidence="1 2">
    <name type="scientific">Anaerosphaera multitolerans</name>
    <dbReference type="NCBI Taxonomy" id="2487351"/>
    <lineage>
        <taxon>Bacteria</taxon>
        <taxon>Bacillati</taxon>
        <taxon>Bacillota</taxon>
        <taxon>Tissierellia</taxon>
        <taxon>Tissierellales</taxon>
        <taxon>Peptoniphilaceae</taxon>
        <taxon>Anaerosphaera</taxon>
    </lineage>
</organism>
<comment type="caution">
    <text evidence="1">The sequence shown here is derived from an EMBL/GenBank/DDBJ whole genome shotgun (WGS) entry which is preliminary data.</text>
</comment>
<reference evidence="1 2" key="1">
    <citation type="submission" date="2018-11" db="EMBL/GenBank/DDBJ databases">
        <title>Genome sequencing and assembly of Anaerosphaera sp. nov., GS7-6-2.</title>
        <authorList>
            <person name="Rettenmaier R."/>
            <person name="Liebl W."/>
            <person name="Zverlov V."/>
        </authorList>
    </citation>
    <scope>NUCLEOTIDE SEQUENCE [LARGE SCALE GENOMIC DNA]</scope>
    <source>
        <strain evidence="1 2">GS7-6-2</strain>
    </source>
</reference>
<dbReference type="EMBL" id="RLIH01000017">
    <property type="protein sequence ID" value="RVU54024.1"/>
    <property type="molecule type" value="Genomic_DNA"/>
</dbReference>